<dbReference type="GO" id="GO:0004521">
    <property type="term" value="F:RNA endonuclease activity"/>
    <property type="evidence" value="ECO:0007669"/>
    <property type="project" value="TreeGrafter"/>
</dbReference>
<dbReference type="GO" id="GO:0003677">
    <property type="term" value="F:DNA binding"/>
    <property type="evidence" value="ECO:0007669"/>
    <property type="project" value="InterPro"/>
</dbReference>
<accession>A0AAU9DCY8</accession>
<gene>
    <name evidence="3" type="ORF">XA3_01010</name>
</gene>
<keyword evidence="4" id="KW-1185">Reference proteome</keyword>
<protein>
    <recommendedName>
        <fullName evidence="5">MazF family transcriptional regulator</fullName>
    </recommendedName>
</protein>
<dbReference type="PANTHER" id="PTHR33988:SF3">
    <property type="entry name" value="ENDORIBONUCLEASE TOXIN CHPB-RELATED"/>
    <property type="match status" value="1"/>
</dbReference>
<comment type="similarity">
    <text evidence="1">Belongs to the PemK/MazF family.</text>
</comment>
<evidence type="ECO:0000313" key="4">
    <source>
        <dbReference type="Proteomes" id="UP001321861"/>
    </source>
</evidence>
<dbReference type="Pfam" id="PF02452">
    <property type="entry name" value="PemK_toxin"/>
    <property type="match status" value="1"/>
</dbReference>
<organism evidence="3 4">
    <name type="scientific">Xylocopilactobacillus apicola</name>
    <dbReference type="NCBI Taxonomy" id="2932184"/>
    <lineage>
        <taxon>Bacteria</taxon>
        <taxon>Bacillati</taxon>
        <taxon>Bacillota</taxon>
        <taxon>Bacilli</taxon>
        <taxon>Lactobacillales</taxon>
        <taxon>Lactobacillaceae</taxon>
        <taxon>Xylocopilactobacillus</taxon>
    </lineage>
</organism>
<keyword evidence="2" id="KW-1277">Toxin-antitoxin system</keyword>
<dbReference type="GO" id="GO:0006402">
    <property type="term" value="P:mRNA catabolic process"/>
    <property type="evidence" value="ECO:0007669"/>
    <property type="project" value="TreeGrafter"/>
</dbReference>
<dbReference type="PANTHER" id="PTHR33988">
    <property type="entry name" value="ENDORIBONUCLEASE MAZF-RELATED"/>
    <property type="match status" value="1"/>
</dbReference>
<evidence type="ECO:0000256" key="2">
    <source>
        <dbReference type="ARBA" id="ARBA00022649"/>
    </source>
</evidence>
<evidence type="ECO:0000256" key="1">
    <source>
        <dbReference type="ARBA" id="ARBA00007521"/>
    </source>
</evidence>
<dbReference type="InterPro" id="IPR011067">
    <property type="entry name" value="Plasmid_toxin/cell-grow_inhib"/>
</dbReference>
<dbReference type="AlphaFoldDB" id="A0AAU9DCY8"/>
<dbReference type="SUPFAM" id="SSF50118">
    <property type="entry name" value="Cell growth inhibitor/plasmid maintenance toxic component"/>
    <property type="match status" value="1"/>
</dbReference>
<name>A0AAU9DCY8_9LACO</name>
<dbReference type="GO" id="GO:0016075">
    <property type="term" value="P:rRNA catabolic process"/>
    <property type="evidence" value="ECO:0007669"/>
    <property type="project" value="TreeGrafter"/>
</dbReference>
<reference evidence="3 4" key="1">
    <citation type="journal article" date="2023" name="Microbiol. Spectr.">
        <title>Symbiosis of Carpenter Bees with Uncharacterized Lactic Acid Bacteria Showing NAD Auxotrophy.</title>
        <authorList>
            <person name="Kawasaki S."/>
            <person name="Ozawa K."/>
            <person name="Mori T."/>
            <person name="Yamamoto A."/>
            <person name="Ito M."/>
            <person name="Ohkuma M."/>
            <person name="Sakamoto M."/>
            <person name="Matsutani M."/>
        </authorList>
    </citation>
    <scope>NUCLEOTIDE SEQUENCE [LARGE SCALE GENOMIC DNA]</scope>
    <source>
        <strain evidence="3 4">XA3</strain>
    </source>
</reference>
<dbReference type="KEGG" id="xap:XA3_01010"/>
<dbReference type="Gene3D" id="2.30.30.110">
    <property type="match status" value="1"/>
</dbReference>
<dbReference type="Proteomes" id="UP001321861">
    <property type="component" value="Chromosome"/>
</dbReference>
<dbReference type="InterPro" id="IPR003477">
    <property type="entry name" value="PemK-like"/>
</dbReference>
<evidence type="ECO:0008006" key="5">
    <source>
        <dbReference type="Google" id="ProtNLM"/>
    </source>
</evidence>
<proteinExistence type="inferred from homology"/>
<sequence>MLDFEPTKGKEIGKNRPALVLSDERYNKNTGLMICCPISTSIRGALTEVPITNLQVPCVVATTLIQTLDWRIRKAKFLTVAEADVFNSVAINYSISSSHWKYRPPVESVFYFVLPNSSNFMDIAAPRNHWDVDLLFWSKLHIQSKLYMGNISFIMNFLLNVNLI</sequence>
<dbReference type="EMBL" id="AP026802">
    <property type="protein sequence ID" value="BDR57660.1"/>
    <property type="molecule type" value="Genomic_DNA"/>
</dbReference>
<evidence type="ECO:0000313" key="3">
    <source>
        <dbReference type="EMBL" id="BDR57660.1"/>
    </source>
</evidence>